<keyword evidence="8" id="KW-0067">ATP-binding</keyword>
<evidence type="ECO:0000259" key="11">
    <source>
        <dbReference type="PROSITE" id="PS50199"/>
    </source>
</evidence>
<accession>A0A6G0XYJ5</accession>
<feature type="domain" description="RanBP2-type" evidence="11">
    <location>
        <begin position="1"/>
        <end position="28"/>
    </location>
</feature>
<evidence type="ECO:0000313" key="14">
    <source>
        <dbReference type="EMBL" id="KAF0745597.1"/>
    </source>
</evidence>
<dbReference type="GO" id="GO:0005524">
    <property type="term" value="F:ATP binding"/>
    <property type="evidence" value="ECO:0007669"/>
    <property type="project" value="UniProtKB-KW"/>
</dbReference>
<keyword evidence="4 9" id="KW-0863">Zinc-finger</keyword>
<dbReference type="InterPro" id="IPR050628">
    <property type="entry name" value="SNF2_RAD54_helicase_TF"/>
</dbReference>
<evidence type="ECO:0000256" key="3">
    <source>
        <dbReference type="ARBA" id="ARBA00022741"/>
    </source>
</evidence>
<proteinExistence type="predicted"/>
<comment type="caution">
    <text evidence="14">The sequence shown here is derived from an EMBL/GenBank/DDBJ whole genome shotgun (WGS) entry which is preliminary data.</text>
</comment>
<keyword evidence="3" id="KW-0547">Nucleotide-binding</keyword>
<organism evidence="14 15">
    <name type="scientific">Aphanomyces euteiches</name>
    <dbReference type="NCBI Taxonomy" id="100861"/>
    <lineage>
        <taxon>Eukaryota</taxon>
        <taxon>Sar</taxon>
        <taxon>Stramenopiles</taxon>
        <taxon>Oomycota</taxon>
        <taxon>Saprolegniomycetes</taxon>
        <taxon>Saprolegniales</taxon>
        <taxon>Verrucalvaceae</taxon>
        <taxon>Aphanomyces</taxon>
    </lineage>
</organism>
<keyword evidence="6" id="KW-0347">Helicase</keyword>
<feature type="domain" description="Helicase C-terminal" evidence="13">
    <location>
        <begin position="804"/>
        <end position="956"/>
    </location>
</feature>
<dbReference type="SUPFAM" id="SSF52540">
    <property type="entry name" value="P-loop containing nucleoside triphosphate hydrolases"/>
    <property type="match status" value="2"/>
</dbReference>
<dbReference type="InterPro" id="IPR001876">
    <property type="entry name" value="Znf_RanBP2"/>
</dbReference>
<dbReference type="PROSITE" id="PS01358">
    <property type="entry name" value="ZF_RANBP2_1"/>
    <property type="match status" value="1"/>
</dbReference>
<evidence type="ECO:0000256" key="2">
    <source>
        <dbReference type="ARBA" id="ARBA00022723"/>
    </source>
</evidence>
<dbReference type="SUPFAM" id="SSF57850">
    <property type="entry name" value="RING/U-box"/>
    <property type="match status" value="1"/>
</dbReference>
<evidence type="ECO:0000256" key="8">
    <source>
        <dbReference type="ARBA" id="ARBA00022840"/>
    </source>
</evidence>
<dbReference type="InterPro" id="IPR001841">
    <property type="entry name" value="Znf_RING"/>
</dbReference>
<dbReference type="Gene3D" id="3.40.50.300">
    <property type="entry name" value="P-loop containing nucleotide triphosphate hydrolases"/>
    <property type="match status" value="1"/>
</dbReference>
<dbReference type="PROSITE" id="PS51192">
    <property type="entry name" value="HELICASE_ATP_BIND_1"/>
    <property type="match status" value="1"/>
</dbReference>
<dbReference type="InterPro" id="IPR049730">
    <property type="entry name" value="SNF2/RAD54-like_C"/>
</dbReference>
<evidence type="ECO:0000256" key="5">
    <source>
        <dbReference type="ARBA" id="ARBA00022801"/>
    </source>
</evidence>
<feature type="domain" description="Helicase ATP-binding" evidence="12">
    <location>
        <begin position="379"/>
        <end position="549"/>
    </location>
</feature>
<feature type="domain" description="RING-type" evidence="10">
    <location>
        <begin position="732"/>
        <end position="773"/>
    </location>
</feature>
<dbReference type="GO" id="GO:0004386">
    <property type="term" value="F:helicase activity"/>
    <property type="evidence" value="ECO:0007669"/>
    <property type="project" value="UniProtKB-KW"/>
</dbReference>
<dbReference type="PANTHER" id="PTHR45626">
    <property type="entry name" value="TRANSCRIPTION TERMINATION FACTOR 2-RELATED"/>
    <property type="match status" value="1"/>
</dbReference>
<dbReference type="SMART" id="SM00184">
    <property type="entry name" value="RING"/>
    <property type="match status" value="1"/>
</dbReference>
<dbReference type="GO" id="GO:0008094">
    <property type="term" value="F:ATP-dependent activity, acting on DNA"/>
    <property type="evidence" value="ECO:0007669"/>
    <property type="project" value="TreeGrafter"/>
</dbReference>
<dbReference type="PROSITE" id="PS50089">
    <property type="entry name" value="ZF_RING_2"/>
    <property type="match status" value="1"/>
</dbReference>
<dbReference type="GO" id="GO:0016787">
    <property type="term" value="F:hydrolase activity"/>
    <property type="evidence" value="ECO:0007669"/>
    <property type="project" value="UniProtKB-KW"/>
</dbReference>
<dbReference type="CDD" id="cd18793">
    <property type="entry name" value="SF2_C_SNF"/>
    <property type="match status" value="1"/>
</dbReference>
<reference evidence="14 15" key="1">
    <citation type="submission" date="2019-07" db="EMBL/GenBank/DDBJ databases">
        <title>Genomics analysis of Aphanomyces spp. identifies a new class of oomycete effector associated with host adaptation.</title>
        <authorList>
            <person name="Gaulin E."/>
        </authorList>
    </citation>
    <scope>NUCLEOTIDE SEQUENCE [LARGE SCALE GENOMIC DNA]</scope>
    <source>
        <strain evidence="14 15">ATCC 201684</strain>
    </source>
</reference>
<dbReference type="PROSITE" id="PS00518">
    <property type="entry name" value="ZF_RING_1"/>
    <property type="match status" value="1"/>
</dbReference>
<dbReference type="InterPro" id="IPR017907">
    <property type="entry name" value="Znf_RING_CS"/>
</dbReference>
<evidence type="ECO:0000256" key="6">
    <source>
        <dbReference type="ARBA" id="ARBA00022806"/>
    </source>
</evidence>
<dbReference type="InterPro" id="IPR038718">
    <property type="entry name" value="SNF2-like_sf"/>
</dbReference>
<keyword evidence="7" id="KW-0862">Zinc</keyword>
<evidence type="ECO:0000256" key="7">
    <source>
        <dbReference type="ARBA" id="ARBA00022833"/>
    </source>
</evidence>
<dbReference type="SMART" id="SM00487">
    <property type="entry name" value="DEXDc"/>
    <property type="match status" value="1"/>
</dbReference>
<protein>
    <recommendedName>
        <fullName evidence="1">RanBP-type and C3HC4-type zinc finger-containing protein 1</fullName>
    </recommendedName>
</protein>
<dbReference type="Gene3D" id="3.30.40.10">
    <property type="entry name" value="Zinc/RING finger domain, C3HC4 (zinc finger)"/>
    <property type="match status" value="1"/>
</dbReference>
<evidence type="ECO:0000256" key="1">
    <source>
        <dbReference type="ARBA" id="ARBA00017887"/>
    </source>
</evidence>
<dbReference type="InterPro" id="IPR001650">
    <property type="entry name" value="Helicase_C-like"/>
</dbReference>
<keyword evidence="5" id="KW-0378">Hydrolase</keyword>
<evidence type="ECO:0000259" key="13">
    <source>
        <dbReference type="PROSITE" id="PS51194"/>
    </source>
</evidence>
<keyword evidence="15" id="KW-1185">Reference proteome</keyword>
<dbReference type="Pfam" id="PF00176">
    <property type="entry name" value="SNF2-rel_dom"/>
    <property type="match status" value="1"/>
</dbReference>
<dbReference type="PANTHER" id="PTHR45626:SF22">
    <property type="entry name" value="DNA REPAIR PROTEIN RAD5"/>
    <property type="match status" value="1"/>
</dbReference>
<dbReference type="GO" id="GO:0005634">
    <property type="term" value="C:nucleus"/>
    <property type="evidence" value="ECO:0007669"/>
    <property type="project" value="TreeGrafter"/>
</dbReference>
<dbReference type="GO" id="GO:0006281">
    <property type="term" value="P:DNA repair"/>
    <property type="evidence" value="ECO:0007669"/>
    <property type="project" value="TreeGrafter"/>
</dbReference>
<dbReference type="CDD" id="cd18008">
    <property type="entry name" value="DEXDc_SHPRH-like"/>
    <property type="match status" value="1"/>
</dbReference>
<evidence type="ECO:0000313" key="15">
    <source>
        <dbReference type="Proteomes" id="UP000481153"/>
    </source>
</evidence>
<gene>
    <name evidence="14" type="ORF">Ae201684_000052</name>
</gene>
<dbReference type="InterPro" id="IPR018957">
    <property type="entry name" value="Znf_C3HC4_RING-type"/>
</dbReference>
<dbReference type="InterPro" id="IPR027417">
    <property type="entry name" value="P-loop_NTPase"/>
</dbReference>
<evidence type="ECO:0000256" key="9">
    <source>
        <dbReference type="PROSITE-ProRule" id="PRU00322"/>
    </source>
</evidence>
<dbReference type="EMBL" id="VJMJ01000001">
    <property type="protein sequence ID" value="KAF0745597.1"/>
    <property type="molecule type" value="Genomic_DNA"/>
</dbReference>
<evidence type="ECO:0000256" key="4">
    <source>
        <dbReference type="ARBA" id="ARBA00022771"/>
    </source>
</evidence>
<dbReference type="Gene3D" id="3.40.50.10810">
    <property type="entry name" value="Tandem AAA-ATPase domain"/>
    <property type="match status" value="1"/>
</dbReference>
<evidence type="ECO:0000259" key="10">
    <source>
        <dbReference type="PROSITE" id="PS50089"/>
    </source>
</evidence>
<dbReference type="PROSITE" id="PS51194">
    <property type="entry name" value="HELICASE_CTER"/>
    <property type="match status" value="1"/>
</dbReference>
<name>A0A6G0XYJ5_9STRA</name>
<dbReference type="AlphaFoldDB" id="A0A6G0XYJ5"/>
<dbReference type="PROSITE" id="PS50199">
    <property type="entry name" value="ZF_RANBP2_2"/>
    <property type="match status" value="1"/>
</dbReference>
<evidence type="ECO:0000259" key="12">
    <source>
        <dbReference type="PROSITE" id="PS51192"/>
    </source>
</evidence>
<dbReference type="VEuPathDB" id="FungiDB:AeMF1_000743"/>
<dbReference type="Proteomes" id="UP000481153">
    <property type="component" value="Unassembled WGS sequence"/>
</dbReference>
<dbReference type="GO" id="GO:0008270">
    <property type="term" value="F:zinc ion binding"/>
    <property type="evidence" value="ECO:0007669"/>
    <property type="project" value="UniProtKB-KW"/>
</dbReference>
<dbReference type="InterPro" id="IPR014001">
    <property type="entry name" value="Helicase_ATP-bd"/>
</dbReference>
<dbReference type="Gene3D" id="2.30.30.380">
    <property type="entry name" value="Zn-finger domain of Sec23/24"/>
    <property type="match status" value="1"/>
</dbReference>
<dbReference type="Pfam" id="PF00271">
    <property type="entry name" value="Helicase_C"/>
    <property type="match status" value="1"/>
</dbReference>
<dbReference type="InterPro" id="IPR013083">
    <property type="entry name" value="Znf_RING/FYVE/PHD"/>
</dbReference>
<keyword evidence="2" id="KW-0479">Metal-binding</keyword>
<sequence length="973" mass="109886">MGWNCAACSYENREIASSCEICLTSRPSVSQATEYPAKKRPRVTKGKAKGWKPTVVAFKEDERMLAKKLNQMRECLGSAVSDDELKHLLQKNAGSVSFAIAAYYEPMARTATLPVSNDSDYWIRRMNYTDYYLGTCLVEAHITRREDGAIRNGARLNVRLEGEILRLLSPNNVVIARIDERWEAIMHPLIGSNLIKVTSNVLEAPLHATIFSRFQLQVHVFAVPQCFQDGSMTANLKENMFQLLDAIHNKVTTTPSSLPKLRGETHEKIDADTDVNALYSSSAVDHIYDSDQVHAKLHGISLRPYQEQALQWMLQRELFKDSSTDGRAIGLALHLNSTADSDPDVHPLWEKRQCTQGPSKTTRTYYINTFERIISLMIPPPPRPCLGGILADDMGMGKTIMVLALVLARKYVYTEKRSSDHQVSGKTLVICPLSLLHQWKYEFETRAPSLSVYMHYENKLISQRELTQSDIVLTTYGVLGSEFDKKSTLHDIYWDRLILDEAHCIKNKSTMYFKSCSALKATHRWCLTGTPIQNSLEDVLALLTFLQYEPWNKTEWWNRVVAQPYEKGEQCALLRLKAILQPILLRRTKYSRDPVTNQLIVELPPKSIETVHLTFSPEERQFYQAVYTKSQGEFYGYVANGTAAASYVAIFALLLRLRQACDHPFLVVGKESSLVVKRTKKQSTQSKEEYFAELNAIMQQQQKSNSTSTEEQSYIKNRILEIQEEGLDCQECPVCLEVPESPVLTPCAHLLCKSCVVTFLESNGQEAGCPVCRADVSPDQLIAIEPPEKPTPTTQDESWAGSSKLNQLVKDLKSIEKGRKVVVFSQWSHMLDLVESTLSKHGYSCLRFDGTLKQEDRERVLLRFNNDPTIQVLVISLKAGGVGLNLTAASVVIMLDPWWNPGIEDQAIDRVHRLGQTRDVMVKKYIVQDTVEEMILQLQQRKATLASTVLATAKSAADNDGRLSLADLLKFFA</sequence>
<dbReference type="SMART" id="SM00490">
    <property type="entry name" value="HELICc"/>
    <property type="match status" value="1"/>
</dbReference>
<dbReference type="InterPro" id="IPR000330">
    <property type="entry name" value="SNF2_N"/>
</dbReference>
<dbReference type="Pfam" id="PF00097">
    <property type="entry name" value="zf-C3HC4"/>
    <property type="match status" value="1"/>
</dbReference>